<evidence type="ECO:0000256" key="1">
    <source>
        <dbReference type="ARBA" id="ARBA00004496"/>
    </source>
</evidence>
<sequence length="132" mass="14542">MTSTRPTRHTWQRAAVRDLLEGGEEFRTAQQIHDQLREGEAKVGLATVYRALQTMAESGEVDVLRTPEGESAYRACSSGHHHHLVCRQCGYSIEISAHEVEEWAASVARSNGFTDAGHELEIFGLCASCASK</sequence>
<keyword evidence="5" id="KW-0678">Repressor</keyword>
<comment type="cofactor">
    <cofactor evidence="12">
        <name>Mn(2+)</name>
        <dbReference type="ChEBI" id="CHEBI:29035"/>
    </cofactor>
    <cofactor evidence="12">
        <name>Fe(2+)</name>
        <dbReference type="ChEBI" id="CHEBI:29033"/>
    </cofactor>
    <text evidence="12">Binds 1 Mn(2+) or Fe(2+) ion per subunit.</text>
</comment>
<evidence type="ECO:0000313" key="13">
    <source>
        <dbReference type="EMBL" id="AQP49532.1"/>
    </source>
</evidence>
<dbReference type="STRING" id="399497.BW733_00445"/>
<evidence type="ECO:0000256" key="8">
    <source>
        <dbReference type="ARBA" id="ARBA00023015"/>
    </source>
</evidence>
<dbReference type="GO" id="GO:0000976">
    <property type="term" value="F:transcription cis-regulatory region binding"/>
    <property type="evidence" value="ECO:0007669"/>
    <property type="project" value="TreeGrafter"/>
</dbReference>
<evidence type="ECO:0000256" key="7">
    <source>
        <dbReference type="ARBA" id="ARBA00022833"/>
    </source>
</evidence>
<keyword evidence="4" id="KW-0963">Cytoplasm</keyword>
<evidence type="ECO:0000256" key="6">
    <source>
        <dbReference type="ARBA" id="ARBA00022723"/>
    </source>
</evidence>
<organism evidence="13 14">
    <name type="scientific">Tessaracoccus flavescens</name>
    <dbReference type="NCBI Taxonomy" id="399497"/>
    <lineage>
        <taxon>Bacteria</taxon>
        <taxon>Bacillati</taxon>
        <taxon>Actinomycetota</taxon>
        <taxon>Actinomycetes</taxon>
        <taxon>Propionibacteriales</taxon>
        <taxon>Propionibacteriaceae</taxon>
        <taxon>Tessaracoccus</taxon>
    </lineage>
</organism>
<dbReference type="GO" id="GO:0003700">
    <property type="term" value="F:DNA-binding transcription factor activity"/>
    <property type="evidence" value="ECO:0007669"/>
    <property type="project" value="InterPro"/>
</dbReference>
<evidence type="ECO:0000256" key="12">
    <source>
        <dbReference type="PIRSR" id="PIRSR602481-2"/>
    </source>
</evidence>
<dbReference type="AlphaFoldDB" id="A0A1Q2CTV6"/>
<feature type="binding site" evidence="12">
    <location>
        <position position="118"/>
    </location>
    <ligand>
        <name>Fe cation</name>
        <dbReference type="ChEBI" id="CHEBI:24875"/>
    </ligand>
</feature>
<comment type="similarity">
    <text evidence="2">Belongs to the Fur family.</text>
</comment>
<dbReference type="KEGG" id="tfa:BW733_00445"/>
<accession>A0A1Q2CTV6</accession>
<feature type="binding site" evidence="12">
    <location>
        <position position="101"/>
    </location>
    <ligand>
        <name>Fe cation</name>
        <dbReference type="ChEBI" id="CHEBI:24875"/>
    </ligand>
</feature>
<evidence type="ECO:0000256" key="2">
    <source>
        <dbReference type="ARBA" id="ARBA00007957"/>
    </source>
</evidence>
<dbReference type="Gene3D" id="1.10.10.10">
    <property type="entry name" value="Winged helix-like DNA-binding domain superfamily/Winged helix DNA-binding domain"/>
    <property type="match status" value="1"/>
</dbReference>
<dbReference type="InterPro" id="IPR036390">
    <property type="entry name" value="WH_DNA-bd_sf"/>
</dbReference>
<dbReference type="GO" id="GO:0008270">
    <property type="term" value="F:zinc ion binding"/>
    <property type="evidence" value="ECO:0007669"/>
    <property type="project" value="TreeGrafter"/>
</dbReference>
<evidence type="ECO:0000256" key="3">
    <source>
        <dbReference type="ARBA" id="ARBA00011738"/>
    </source>
</evidence>
<evidence type="ECO:0000256" key="4">
    <source>
        <dbReference type="ARBA" id="ARBA00022490"/>
    </source>
</evidence>
<keyword evidence="8" id="KW-0805">Transcription regulation</keyword>
<feature type="binding site" evidence="11">
    <location>
        <position position="129"/>
    </location>
    <ligand>
        <name>Zn(2+)</name>
        <dbReference type="ChEBI" id="CHEBI:29105"/>
    </ligand>
</feature>
<dbReference type="FunFam" id="1.10.10.10:FF:000459">
    <property type="entry name" value="Ferric uptake regulation protein"/>
    <property type="match status" value="1"/>
</dbReference>
<comment type="subunit">
    <text evidence="3">Homodimer.</text>
</comment>
<evidence type="ECO:0000313" key="14">
    <source>
        <dbReference type="Proteomes" id="UP000188235"/>
    </source>
</evidence>
<dbReference type="PANTHER" id="PTHR33202">
    <property type="entry name" value="ZINC UPTAKE REGULATION PROTEIN"/>
    <property type="match status" value="1"/>
</dbReference>
<dbReference type="EMBL" id="CP019607">
    <property type="protein sequence ID" value="AQP49532.1"/>
    <property type="molecule type" value="Genomic_DNA"/>
</dbReference>
<keyword evidence="12" id="KW-0408">Iron</keyword>
<feature type="binding site" evidence="12">
    <location>
        <position position="80"/>
    </location>
    <ligand>
        <name>Fe cation</name>
        <dbReference type="ChEBI" id="CHEBI:24875"/>
    </ligand>
</feature>
<name>A0A1Q2CTV6_9ACTN</name>
<gene>
    <name evidence="13" type="ORF">BW733_00445</name>
</gene>
<dbReference type="RefSeq" id="WP_077346917.1">
    <property type="nucleotide sequence ID" value="NZ_CP019607.1"/>
</dbReference>
<dbReference type="GO" id="GO:1900376">
    <property type="term" value="P:regulation of secondary metabolite biosynthetic process"/>
    <property type="evidence" value="ECO:0007669"/>
    <property type="project" value="TreeGrafter"/>
</dbReference>
<dbReference type="InterPro" id="IPR002481">
    <property type="entry name" value="FUR"/>
</dbReference>
<evidence type="ECO:0000256" key="9">
    <source>
        <dbReference type="ARBA" id="ARBA00023125"/>
    </source>
</evidence>
<evidence type="ECO:0000256" key="5">
    <source>
        <dbReference type="ARBA" id="ARBA00022491"/>
    </source>
</evidence>
<feature type="binding site" evidence="11">
    <location>
        <position position="86"/>
    </location>
    <ligand>
        <name>Zn(2+)</name>
        <dbReference type="ChEBI" id="CHEBI:29105"/>
    </ligand>
</feature>
<dbReference type="InterPro" id="IPR036388">
    <property type="entry name" value="WH-like_DNA-bd_sf"/>
</dbReference>
<feature type="binding site" evidence="11">
    <location>
        <position position="89"/>
    </location>
    <ligand>
        <name>Zn(2+)</name>
        <dbReference type="ChEBI" id="CHEBI:29105"/>
    </ligand>
</feature>
<keyword evidence="6 11" id="KW-0479">Metal-binding</keyword>
<dbReference type="PANTHER" id="PTHR33202:SF2">
    <property type="entry name" value="FERRIC UPTAKE REGULATION PROTEIN"/>
    <property type="match status" value="1"/>
</dbReference>
<reference evidence="13 14" key="1">
    <citation type="journal article" date="2008" name="Int. J. Syst. Evol. Microbiol.">
        <title>Tessaracoccus flavescens sp. nov., isolated from marine sediment.</title>
        <authorList>
            <person name="Lee D.W."/>
            <person name="Lee S.D."/>
        </authorList>
    </citation>
    <scope>NUCLEOTIDE SEQUENCE [LARGE SCALE GENOMIC DNA]</scope>
    <source>
        <strain evidence="13 14">SST-39T</strain>
    </source>
</reference>
<dbReference type="GO" id="GO:0005829">
    <property type="term" value="C:cytosol"/>
    <property type="evidence" value="ECO:0007669"/>
    <property type="project" value="TreeGrafter"/>
</dbReference>
<dbReference type="CDD" id="cd07153">
    <property type="entry name" value="Fur_like"/>
    <property type="match status" value="1"/>
</dbReference>
<keyword evidence="7 11" id="KW-0862">Zinc</keyword>
<dbReference type="Pfam" id="PF01475">
    <property type="entry name" value="FUR"/>
    <property type="match status" value="1"/>
</dbReference>
<feature type="binding site" evidence="11">
    <location>
        <position position="126"/>
    </location>
    <ligand>
        <name>Zn(2+)</name>
        <dbReference type="ChEBI" id="CHEBI:29105"/>
    </ligand>
</feature>
<comment type="cofactor">
    <cofactor evidence="11">
        <name>Zn(2+)</name>
        <dbReference type="ChEBI" id="CHEBI:29105"/>
    </cofactor>
    <text evidence="11">Binds 1 zinc ion per subunit.</text>
</comment>
<dbReference type="InterPro" id="IPR043135">
    <property type="entry name" value="Fur_C"/>
</dbReference>
<dbReference type="Proteomes" id="UP000188235">
    <property type="component" value="Chromosome"/>
</dbReference>
<evidence type="ECO:0000256" key="10">
    <source>
        <dbReference type="ARBA" id="ARBA00023163"/>
    </source>
</evidence>
<evidence type="ECO:0000256" key="11">
    <source>
        <dbReference type="PIRSR" id="PIRSR602481-1"/>
    </source>
</evidence>
<dbReference type="GO" id="GO:0045892">
    <property type="term" value="P:negative regulation of DNA-templated transcription"/>
    <property type="evidence" value="ECO:0007669"/>
    <property type="project" value="TreeGrafter"/>
</dbReference>
<proteinExistence type="inferred from homology"/>
<keyword evidence="9" id="KW-0238">DNA-binding</keyword>
<keyword evidence="10" id="KW-0804">Transcription</keyword>
<keyword evidence="14" id="KW-1185">Reference proteome</keyword>
<dbReference type="Gene3D" id="3.30.1490.190">
    <property type="match status" value="1"/>
</dbReference>
<comment type="subcellular location">
    <subcellularLocation>
        <location evidence="1">Cytoplasm</location>
    </subcellularLocation>
</comment>
<protein>
    <submittedName>
        <fullName evidence="13">Transcriptional repressor</fullName>
    </submittedName>
</protein>
<dbReference type="OrthoDB" id="8659436at2"/>
<dbReference type="SUPFAM" id="SSF46785">
    <property type="entry name" value="Winged helix' DNA-binding domain"/>
    <property type="match status" value="1"/>
</dbReference>